<dbReference type="Gene3D" id="3.30.870.10">
    <property type="entry name" value="Endonuclease Chain A"/>
    <property type="match status" value="2"/>
</dbReference>
<dbReference type="NCBIfam" id="NF003919">
    <property type="entry name" value="PRK05443.1-4"/>
    <property type="match status" value="1"/>
</dbReference>
<evidence type="ECO:0000259" key="10">
    <source>
        <dbReference type="Pfam" id="PF13089"/>
    </source>
</evidence>
<keyword evidence="2 6" id="KW-0808">Transferase</keyword>
<reference evidence="13" key="1">
    <citation type="submission" date="2020-03" db="EMBL/GenBank/DDBJ databases">
        <title>Roseovarius gahaiensis sp. nov., isolated from Gahai Saline Lake, China.</title>
        <authorList>
            <person name="Sun X."/>
        </authorList>
    </citation>
    <scope>NUCLEOTIDE SEQUENCE</scope>
    <source>
        <strain evidence="13">GH877</strain>
    </source>
</reference>
<feature type="domain" description="Polyphosphate kinase middle" evidence="9">
    <location>
        <begin position="142"/>
        <end position="319"/>
    </location>
</feature>
<evidence type="ECO:0000256" key="8">
    <source>
        <dbReference type="SAM" id="Coils"/>
    </source>
</evidence>
<comment type="cofactor">
    <cofactor evidence="6">
        <name>Mg(2+)</name>
        <dbReference type="ChEBI" id="CHEBI:18420"/>
    </cofactor>
</comment>
<dbReference type="InterPro" id="IPR041108">
    <property type="entry name" value="PP_kinase_C_1"/>
</dbReference>
<dbReference type="GO" id="GO:0006799">
    <property type="term" value="P:polyphosphate biosynthetic process"/>
    <property type="evidence" value="ECO:0007669"/>
    <property type="project" value="UniProtKB-UniRule"/>
</dbReference>
<accession>A0A967EFF1</accession>
<proteinExistence type="inferred from homology"/>
<dbReference type="Pfam" id="PF13090">
    <property type="entry name" value="PP_kinase_C"/>
    <property type="match status" value="1"/>
</dbReference>
<evidence type="ECO:0000256" key="1">
    <source>
        <dbReference type="ARBA" id="ARBA00022553"/>
    </source>
</evidence>
<dbReference type="GO" id="GO:0005524">
    <property type="term" value="F:ATP binding"/>
    <property type="evidence" value="ECO:0007669"/>
    <property type="project" value="UniProtKB-KW"/>
</dbReference>
<dbReference type="SUPFAM" id="SSF56024">
    <property type="entry name" value="Phospholipase D/nuclease"/>
    <property type="match status" value="2"/>
</dbReference>
<keyword evidence="8" id="KW-0175">Coiled coil</keyword>
<comment type="function">
    <text evidence="6 7">Catalyzes the reversible transfer of the terminal phosphate of ATP to form a long-chain polyphosphate (polyP).</text>
</comment>
<gene>
    <name evidence="6" type="primary">ppk</name>
    <name evidence="13" type="ORF">HAT86_04570</name>
</gene>
<feature type="domain" description="Polyphosphate kinase C-terminal" evidence="11">
    <location>
        <begin position="518"/>
        <end position="686"/>
    </location>
</feature>
<dbReference type="InterPro" id="IPR024953">
    <property type="entry name" value="PP_kinase_middle"/>
</dbReference>
<evidence type="ECO:0000313" key="13">
    <source>
        <dbReference type="EMBL" id="NHQ73741.1"/>
    </source>
</evidence>
<dbReference type="Proteomes" id="UP000639775">
    <property type="component" value="Unassembled WGS sequence"/>
</dbReference>
<dbReference type="EMBL" id="JAAORB010000005">
    <property type="protein sequence ID" value="NHQ73741.1"/>
    <property type="molecule type" value="Genomic_DNA"/>
</dbReference>
<keyword evidence="5 6" id="KW-0067">ATP-binding</keyword>
<feature type="coiled-coil region" evidence="8">
    <location>
        <begin position="104"/>
        <end position="131"/>
    </location>
</feature>
<dbReference type="CDD" id="cd09165">
    <property type="entry name" value="PLDc_PaPPK1_C1_like"/>
    <property type="match status" value="1"/>
</dbReference>
<comment type="caution">
    <text evidence="13">The sequence shown here is derived from an EMBL/GenBank/DDBJ whole genome shotgun (WGS) entry which is preliminary data.</text>
</comment>
<dbReference type="NCBIfam" id="NF003921">
    <property type="entry name" value="PRK05443.2-2"/>
    <property type="match status" value="1"/>
</dbReference>
<evidence type="ECO:0000256" key="5">
    <source>
        <dbReference type="ARBA" id="ARBA00022840"/>
    </source>
</evidence>
<dbReference type="HAMAP" id="MF_00347">
    <property type="entry name" value="Polyphosphate_kinase"/>
    <property type="match status" value="1"/>
</dbReference>
<dbReference type="Gene3D" id="3.30.1840.10">
    <property type="entry name" value="Polyphosphate kinase middle domain"/>
    <property type="match status" value="1"/>
</dbReference>
<dbReference type="InterPro" id="IPR025198">
    <property type="entry name" value="PPK_N_dom"/>
</dbReference>
<dbReference type="SUPFAM" id="SSF143724">
    <property type="entry name" value="PHP14-like"/>
    <property type="match status" value="1"/>
</dbReference>
<dbReference type="Pfam" id="PF13089">
    <property type="entry name" value="PP_kinase_N"/>
    <property type="match status" value="1"/>
</dbReference>
<evidence type="ECO:0000256" key="7">
    <source>
        <dbReference type="RuleBase" id="RU003800"/>
    </source>
</evidence>
<dbReference type="CDD" id="cd09168">
    <property type="entry name" value="PLDc_PaPPK1_C2_like"/>
    <property type="match status" value="1"/>
</dbReference>
<keyword evidence="14" id="KW-1185">Reference proteome</keyword>
<dbReference type="AlphaFoldDB" id="A0A967EFF1"/>
<dbReference type="Pfam" id="PF17941">
    <property type="entry name" value="PP_kinase_C_1"/>
    <property type="match status" value="1"/>
</dbReference>
<keyword evidence="1 6" id="KW-0597">Phosphoprotein</keyword>
<evidence type="ECO:0000256" key="4">
    <source>
        <dbReference type="ARBA" id="ARBA00022777"/>
    </source>
</evidence>
<dbReference type="InterPro" id="IPR036830">
    <property type="entry name" value="PP_kinase_middle_dom_sf"/>
</dbReference>
<dbReference type="NCBIfam" id="NF003917">
    <property type="entry name" value="PRK05443.1-1"/>
    <property type="match status" value="1"/>
</dbReference>
<dbReference type="EC" id="2.7.4.1" evidence="6 7"/>
<organism evidence="13 14">
    <name type="scientific">Roseovarius gahaiensis</name>
    <dbReference type="NCBI Taxonomy" id="2716691"/>
    <lineage>
        <taxon>Bacteria</taxon>
        <taxon>Pseudomonadati</taxon>
        <taxon>Pseudomonadota</taxon>
        <taxon>Alphaproteobacteria</taxon>
        <taxon>Rhodobacterales</taxon>
        <taxon>Roseobacteraceae</taxon>
        <taxon>Roseovarius</taxon>
    </lineage>
</organism>
<dbReference type="NCBIfam" id="NF003918">
    <property type="entry name" value="PRK05443.1-2"/>
    <property type="match status" value="1"/>
</dbReference>
<dbReference type="GO" id="GO:0009358">
    <property type="term" value="C:polyphosphate kinase complex"/>
    <property type="evidence" value="ECO:0007669"/>
    <property type="project" value="InterPro"/>
</dbReference>
<evidence type="ECO:0000259" key="12">
    <source>
        <dbReference type="Pfam" id="PF17941"/>
    </source>
</evidence>
<sequence length="724" mass="80733">MTHADFLKSPMPEPVEIPDLDMAGPGRFYNRELSWLGFNWRVLEEAQNPRVPLLERLRFLSISATNLDEFYNVRVAGLRELAHAGNTTPAADGLTPAEQLVLINEDARKLLEAQQDTYETLRREMEAENISILDNAGLTAEDRDHLADVFMHNVFPVLSPLAIDPAHPFPFIPNLGYSLALQLERKSDKRPLQALLPIPQQIDRFVSLPAPAGTHRVIPLEELLLVHLDSLFPGYKHKGHCSFRVLRDSDLEVEEEAEDLVREFEVALKRRRRGEVVRMKISSGAPEALRRVIMDELHVIPDEVVEVEGMIGLADLKELVLDSRPDLLWPSFTPRVPERVQDHDGDMLAAIRQKDMLLHHPYETFDMVVRFLHQAARDPDVVAIKQTLYRTSKDSPIVSALCEAAEDGKSVTALVELKARFDEAANIRQSRRLERSGAHVVYGFLDLKTHAKISTVVRREGDQLVTYTHYGTGNYHPITARIYTDLSLFTCDASLGRDATKVFNYLSGYAQPEKLENLAFSPITLKPRLLEMIANEAANARAGKPAVIWAKMNALIDPDVIDALYAASQAGVKISLVVRGICGLRPGIKGLSENIRVKSIIGRFLEHSRIVCFGNGADLPSKKARVYISSADWMGRNLNRRVETLVEIENPTVKAQIVGQVMAANMADIAQSWVMAPDGSFARAEPPEGAFAFNCHRFFMENPSLSGRGSAGAGDVPKLTHAED</sequence>
<dbReference type="RefSeq" id="WP_167193875.1">
    <property type="nucleotide sequence ID" value="NZ_JAAORB010000005.1"/>
</dbReference>
<comment type="PTM">
    <text evidence="6 7">An intermediate of this reaction is the autophosphorylated ppk in which a phosphate is covalently linked to a histidine residue through a N-P bond.</text>
</comment>
<keyword evidence="3 6" id="KW-0547">Nucleotide-binding</keyword>
<evidence type="ECO:0000256" key="3">
    <source>
        <dbReference type="ARBA" id="ARBA00022741"/>
    </source>
</evidence>
<comment type="similarity">
    <text evidence="6 7">Belongs to the polyphosphate kinase 1 (PPK1) family.</text>
</comment>
<keyword evidence="6" id="KW-0460">Magnesium</keyword>
<evidence type="ECO:0000313" key="14">
    <source>
        <dbReference type="Proteomes" id="UP000639775"/>
    </source>
</evidence>
<dbReference type="PANTHER" id="PTHR30218">
    <property type="entry name" value="POLYPHOSPHATE KINASE"/>
    <property type="match status" value="1"/>
</dbReference>
<dbReference type="PANTHER" id="PTHR30218:SF0">
    <property type="entry name" value="POLYPHOSPHATE KINASE"/>
    <property type="match status" value="1"/>
</dbReference>
<feature type="domain" description="Polyphosphate kinase N-terminal" evidence="10">
    <location>
        <begin position="28"/>
        <end position="132"/>
    </location>
</feature>
<feature type="active site" description="Phosphohistidine intermediate" evidence="6">
    <location>
        <position position="450"/>
    </location>
</feature>
<evidence type="ECO:0000259" key="9">
    <source>
        <dbReference type="Pfam" id="PF02503"/>
    </source>
</evidence>
<protein>
    <recommendedName>
        <fullName evidence="6 7">Polyphosphate kinase</fullName>
        <ecNumber evidence="6 7">2.7.4.1</ecNumber>
    </recommendedName>
    <alternativeName>
        <fullName evidence="6">ATP-polyphosphate phosphotransferase</fullName>
    </alternativeName>
    <alternativeName>
        <fullName evidence="6">Polyphosphoric acid kinase</fullName>
    </alternativeName>
</protein>
<feature type="binding site" evidence="6">
    <location>
        <position position="66"/>
    </location>
    <ligand>
        <name>ATP</name>
        <dbReference type="ChEBI" id="CHEBI:30616"/>
    </ligand>
</feature>
<dbReference type="InterPro" id="IPR036832">
    <property type="entry name" value="PPK_N_dom_sf"/>
</dbReference>
<dbReference type="NCBIfam" id="TIGR03705">
    <property type="entry name" value="poly_P_kin"/>
    <property type="match status" value="1"/>
</dbReference>
<dbReference type="SUPFAM" id="SSF140356">
    <property type="entry name" value="PPK N-terminal domain-like"/>
    <property type="match status" value="1"/>
</dbReference>
<comment type="catalytic activity">
    <reaction evidence="6 7">
        <text>[phosphate](n) + ATP = [phosphate](n+1) + ADP</text>
        <dbReference type="Rhea" id="RHEA:19573"/>
        <dbReference type="Rhea" id="RHEA-COMP:9859"/>
        <dbReference type="Rhea" id="RHEA-COMP:14280"/>
        <dbReference type="ChEBI" id="CHEBI:16838"/>
        <dbReference type="ChEBI" id="CHEBI:30616"/>
        <dbReference type="ChEBI" id="CHEBI:456216"/>
        <dbReference type="EC" id="2.7.4.1"/>
    </reaction>
</comment>
<evidence type="ECO:0000259" key="11">
    <source>
        <dbReference type="Pfam" id="PF13090"/>
    </source>
</evidence>
<evidence type="ECO:0000256" key="6">
    <source>
        <dbReference type="HAMAP-Rule" id="MF_00347"/>
    </source>
</evidence>
<dbReference type="PIRSF" id="PIRSF015589">
    <property type="entry name" value="PP_kinase"/>
    <property type="match status" value="1"/>
</dbReference>
<feature type="binding site" evidence="6">
    <location>
        <position position="483"/>
    </location>
    <ligand>
        <name>ATP</name>
        <dbReference type="ChEBI" id="CHEBI:30616"/>
    </ligand>
</feature>
<evidence type="ECO:0000256" key="2">
    <source>
        <dbReference type="ARBA" id="ARBA00022679"/>
    </source>
</evidence>
<keyword evidence="6" id="KW-0479">Metal-binding</keyword>
<name>A0A967EFF1_9RHOB</name>
<feature type="binding site" evidence="6">
    <location>
        <position position="390"/>
    </location>
    <ligand>
        <name>Mg(2+)</name>
        <dbReference type="ChEBI" id="CHEBI:18420"/>
    </ligand>
</feature>
<feature type="binding site" evidence="6">
    <location>
        <position position="607"/>
    </location>
    <ligand>
        <name>ATP</name>
        <dbReference type="ChEBI" id="CHEBI:30616"/>
    </ligand>
</feature>
<feature type="binding site" evidence="6">
    <location>
        <position position="579"/>
    </location>
    <ligand>
        <name>ATP</name>
        <dbReference type="ChEBI" id="CHEBI:30616"/>
    </ligand>
</feature>
<feature type="binding site" evidence="6">
    <location>
        <position position="420"/>
    </location>
    <ligand>
        <name>Mg(2+)</name>
        <dbReference type="ChEBI" id="CHEBI:18420"/>
    </ligand>
</feature>
<dbReference type="GO" id="GO:0008976">
    <property type="term" value="F:polyphosphate kinase activity"/>
    <property type="evidence" value="ECO:0007669"/>
    <property type="project" value="UniProtKB-UniRule"/>
</dbReference>
<dbReference type="Gene3D" id="1.20.58.310">
    <property type="entry name" value="Polyphosphate kinase N-terminal domain"/>
    <property type="match status" value="1"/>
</dbReference>
<dbReference type="InterPro" id="IPR025200">
    <property type="entry name" value="PPK_C_dom2"/>
</dbReference>
<feature type="domain" description="Polyphosphate kinase C-terminal" evidence="12">
    <location>
        <begin position="347"/>
        <end position="511"/>
    </location>
</feature>
<dbReference type="GO" id="GO:0046872">
    <property type="term" value="F:metal ion binding"/>
    <property type="evidence" value="ECO:0007669"/>
    <property type="project" value="UniProtKB-KW"/>
</dbReference>
<keyword evidence="4 6" id="KW-0418">Kinase</keyword>
<dbReference type="InterPro" id="IPR003414">
    <property type="entry name" value="PP_kinase"/>
</dbReference>
<dbReference type="Pfam" id="PF02503">
    <property type="entry name" value="PP_kinase"/>
    <property type="match status" value="1"/>
</dbReference>